<organism evidence="1">
    <name type="scientific">Anguilla anguilla</name>
    <name type="common">European freshwater eel</name>
    <name type="synonym">Muraena anguilla</name>
    <dbReference type="NCBI Taxonomy" id="7936"/>
    <lineage>
        <taxon>Eukaryota</taxon>
        <taxon>Metazoa</taxon>
        <taxon>Chordata</taxon>
        <taxon>Craniata</taxon>
        <taxon>Vertebrata</taxon>
        <taxon>Euteleostomi</taxon>
        <taxon>Actinopterygii</taxon>
        <taxon>Neopterygii</taxon>
        <taxon>Teleostei</taxon>
        <taxon>Anguilliformes</taxon>
        <taxon>Anguillidae</taxon>
        <taxon>Anguilla</taxon>
    </lineage>
</organism>
<name>A0A0E9RUJ5_ANGAN</name>
<dbReference type="EMBL" id="GBXM01076095">
    <property type="protein sequence ID" value="JAH32482.1"/>
    <property type="molecule type" value="Transcribed_RNA"/>
</dbReference>
<reference evidence="1" key="2">
    <citation type="journal article" date="2015" name="Fish Shellfish Immunol.">
        <title>Early steps in the European eel (Anguilla anguilla)-Vibrio vulnificus interaction in the gills: Role of the RtxA13 toxin.</title>
        <authorList>
            <person name="Callol A."/>
            <person name="Pajuelo D."/>
            <person name="Ebbesson L."/>
            <person name="Teles M."/>
            <person name="MacKenzie S."/>
            <person name="Amaro C."/>
        </authorList>
    </citation>
    <scope>NUCLEOTIDE SEQUENCE</scope>
</reference>
<proteinExistence type="predicted"/>
<reference evidence="1" key="1">
    <citation type="submission" date="2014-11" db="EMBL/GenBank/DDBJ databases">
        <authorList>
            <person name="Amaro Gonzalez C."/>
        </authorList>
    </citation>
    <scope>NUCLEOTIDE SEQUENCE</scope>
</reference>
<evidence type="ECO:0000313" key="1">
    <source>
        <dbReference type="EMBL" id="JAH32482.1"/>
    </source>
</evidence>
<sequence length="14" mass="1716">MHNTHTYKKKMLLA</sequence>
<accession>A0A0E9RUJ5</accession>
<protein>
    <submittedName>
        <fullName evidence="1">Uncharacterized protein</fullName>
    </submittedName>
</protein>